<proteinExistence type="predicted"/>
<evidence type="ECO:0000313" key="2">
    <source>
        <dbReference type="Proteomes" id="UP001500390"/>
    </source>
</evidence>
<accession>A0ABP8JCZ5</accession>
<evidence type="ECO:0000313" key="1">
    <source>
        <dbReference type="EMBL" id="GAA4388922.1"/>
    </source>
</evidence>
<dbReference type="EMBL" id="BAABFX010000009">
    <property type="protein sequence ID" value="GAA4388922.1"/>
    <property type="molecule type" value="Genomic_DNA"/>
</dbReference>
<dbReference type="Proteomes" id="UP001500390">
    <property type="component" value="Unassembled WGS sequence"/>
</dbReference>
<protein>
    <submittedName>
        <fullName evidence="1">Uncharacterized protein</fullName>
    </submittedName>
</protein>
<reference evidence="2" key="1">
    <citation type="journal article" date="2019" name="Int. J. Syst. Evol. Microbiol.">
        <title>The Global Catalogue of Microorganisms (GCM) 10K type strain sequencing project: providing services to taxonomists for standard genome sequencing and annotation.</title>
        <authorList>
            <consortium name="The Broad Institute Genomics Platform"/>
            <consortium name="The Broad Institute Genome Sequencing Center for Infectious Disease"/>
            <person name="Wu L."/>
            <person name="Ma J."/>
        </authorList>
    </citation>
    <scope>NUCLEOTIDE SEQUENCE [LARGE SCALE GENOMIC DNA]</scope>
    <source>
        <strain evidence="2">JCM 17738</strain>
    </source>
</reference>
<dbReference type="Pfam" id="PF09957">
    <property type="entry name" value="VapB_antitoxin"/>
    <property type="match status" value="1"/>
</dbReference>
<organism evidence="1 2">
    <name type="scientific">Ornithinibacter aureus</name>
    <dbReference type="NCBI Taxonomy" id="622664"/>
    <lineage>
        <taxon>Bacteria</taxon>
        <taxon>Bacillati</taxon>
        <taxon>Actinomycetota</taxon>
        <taxon>Actinomycetes</taxon>
        <taxon>Micrococcales</taxon>
        <taxon>Intrasporangiaceae</taxon>
        <taxon>Ornithinibacter</taxon>
    </lineage>
</organism>
<gene>
    <name evidence="1" type="ORF">GCM10023153_04680</name>
</gene>
<dbReference type="InterPro" id="IPR019239">
    <property type="entry name" value="VapB_antitoxin"/>
</dbReference>
<name>A0ABP8JCZ5_9MICO</name>
<sequence length="100" mass="11264">MGATLSRGAFPSDAHSVYTCHTHREVYDWCMTRHRTNIELDLDAVEVIMARYDLPTKTEAVNLALRTMAGRKLSKQEVLAMYGARLVDEVPADVGPRGEW</sequence>
<comment type="caution">
    <text evidence="1">The sequence shown here is derived from an EMBL/GenBank/DDBJ whole genome shotgun (WGS) entry which is preliminary data.</text>
</comment>
<keyword evidence="2" id="KW-1185">Reference proteome</keyword>